<evidence type="ECO:0000313" key="1">
    <source>
        <dbReference type="EMBL" id="SCA57506.1"/>
    </source>
</evidence>
<reference evidence="1 2" key="1">
    <citation type="submission" date="2016-07" db="EMBL/GenBank/DDBJ databases">
        <authorList>
            <person name="Lefevre C.T."/>
        </authorList>
    </citation>
    <scope>NUCLEOTIDE SEQUENCE [LARGE SCALE GENOMIC DNA]</scope>
    <source>
        <strain evidence="1">PR1</strain>
    </source>
</reference>
<dbReference type="Proteomes" id="UP000231658">
    <property type="component" value="Unassembled WGS sequence"/>
</dbReference>
<dbReference type="AlphaFoldDB" id="A0A1C3RJQ6"/>
<accession>A0A1C3RJQ6</accession>
<keyword evidence="2" id="KW-1185">Reference proteome</keyword>
<gene>
    <name evidence="1" type="ORF">MTBPR1_60019</name>
</gene>
<proteinExistence type="predicted"/>
<organism evidence="1 2">
    <name type="scientific">Candidatus Terasakiella magnetica</name>
    <dbReference type="NCBI Taxonomy" id="1867952"/>
    <lineage>
        <taxon>Bacteria</taxon>
        <taxon>Pseudomonadati</taxon>
        <taxon>Pseudomonadota</taxon>
        <taxon>Alphaproteobacteria</taxon>
        <taxon>Rhodospirillales</taxon>
        <taxon>Terasakiellaceae</taxon>
        <taxon>Terasakiella</taxon>
    </lineage>
</organism>
<sequence length="40" mass="4293">MVLAVQVRPPAPSNFKGLAPKGLSLLLFLDNTGLECKLIK</sequence>
<evidence type="ECO:0000313" key="2">
    <source>
        <dbReference type="Proteomes" id="UP000231658"/>
    </source>
</evidence>
<protein>
    <submittedName>
        <fullName evidence="1">Uncharacterized protein</fullName>
    </submittedName>
</protein>
<name>A0A1C3RJQ6_9PROT</name>
<dbReference type="EMBL" id="FLYE01000045">
    <property type="protein sequence ID" value="SCA57506.1"/>
    <property type="molecule type" value="Genomic_DNA"/>
</dbReference>